<reference evidence="1 2" key="1">
    <citation type="submission" date="2010-08" db="EMBL/GenBank/DDBJ databases">
        <authorList>
            <person name="Weinstock G."/>
            <person name="Sodergren E."/>
            <person name="Clifton S."/>
            <person name="Fulton L."/>
            <person name="Fulton B."/>
            <person name="Courtney L."/>
            <person name="Fronick C."/>
            <person name="Harrison M."/>
            <person name="Strong C."/>
            <person name="Farmer C."/>
            <person name="Delahaunty K."/>
            <person name="Markovic C."/>
            <person name="Hall O."/>
            <person name="Minx P."/>
            <person name="Tomlinson C."/>
            <person name="Mitreva M."/>
            <person name="Hou S."/>
            <person name="Chen J."/>
            <person name="Wollam A."/>
            <person name="Pepin K.H."/>
            <person name="Johnson M."/>
            <person name="Bhonagiri V."/>
            <person name="Zhang X."/>
            <person name="Suruliraj S."/>
            <person name="Warren W."/>
            <person name="Chinwalla A."/>
            <person name="Mardis E.R."/>
            <person name="Wilson R.K."/>
        </authorList>
    </citation>
    <scope>NUCLEOTIDE SEQUENCE [LARGE SCALE GENOMIC DNA]</scope>
    <source>
        <strain evidence="1 2">F0204</strain>
    </source>
</reference>
<dbReference type="Proteomes" id="UP000004097">
    <property type="component" value="Unassembled WGS sequence"/>
</dbReference>
<keyword evidence="2" id="KW-1185">Reference proteome</keyword>
<dbReference type="AlphaFoldDB" id="E7MQB2"/>
<sequence length="50" mass="5564">MMKVNWDAKEAYSTGAWENMSVYFSALVGKKGIADNFSLGITTIYGRNNL</sequence>
<protein>
    <submittedName>
        <fullName evidence="1">Uncharacterized protein</fullName>
    </submittedName>
</protein>
<comment type="caution">
    <text evidence="1">The sequence shown here is derived from an EMBL/GenBank/DDBJ whole genome shotgun (WGS) entry which is preliminary data.</text>
</comment>
<evidence type="ECO:0000313" key="1">
    <source>
        <dbReference type="EMBL" id="EFW23734.1"/>
    </source>
</evidence>
<gene>
    <name evidence="1" type="ORF">HMPREF9430_01746</name>
</gene>
<accession>E7MQB2</accession>
<organism evidence="1 2">
    <name type="scientific">Solobacterium moorei F0204</name>
    <dbReference type="NCBI Taxonomy" id="706433"/>
    <lineage>
        <taxon>Bacteria</taxon>
        <taxon>Bacillati</taxon>
        <taxon>Bacillota</taxon>
        <taxon>Erysipelotrichia</taxon>
        <taxon>Erysipelotrichales</taxon>
        <taxon>Erysipelotrichaceae</taxon>
        <taxon>Solobacterium</taxon>
    </lineage>
</organism>
<dbReference type="EMBL" id="AECQ01000033">
    <property type="protein sequence ID" value="EFW23734.1"/>
    <property type="molecule type" value="Genomic_DNA"/>
</dbReference>
<proteinExistence type="predicted"/>
<dbReference type="HOGENOM" id="CLU_3122731_0_0_9"/>
<name>E7MQB2_9FIRM</name>
<evidence type="ECO:0000313" key="2">
    <source>
        <dbReference type="Proteomes" id="UP000004097"/>
    </source>
</evidence>